<reference evidence="6" key="1">
    <citation type="submission" date="2023-04" db="EMBL/GenBank/DDBJ databases">
        <title>Phytophthora lilii NBRC 32176.</title>
        <authorList>
            <person name="Ichikawa N."/>
            <person name="Sato H."/>
            <person name="Tonouchi N."/>
        </authorList>
    </citation>
    <scope>NUCLEOTIDE SEQUENCE</scope>
    <source>
        <strain evidence="6">NBRC 32176</strain>
    </source>
</reference>
<dbReference type="InterPro" id="IPR031825">
    <property type="entry name" value="RXLR"/>
</dbReference>
<dbReference type="Proteomes" id="UP001165083">
    <property type="component" value="Unassembled WGS sequence"/>
</dbReference>
<evidence type="ECO:0000313" key="6">
    <source>
        <dbReference type="EMBL" id="GMF20286.1"/>
    </source>
</evidence>
<feature type="chain" id="PRO_5041018497" description="RxLR effector protein" evidence="5">
    <location>
        <begin position="18"/>
        <end position="155"/>
    </location>
</feature>
<comment type="similarity">
    <text evidence="2 5">Belongs to the RxLR effector family.</text>
</comment>
<sequence>MRLSYVLLVALATTVLSSSNTMAAPTISDPSDDVSAAALPDFVQSGAIAVDEKRFLRSHEIMDEDEKERASLFKTSKLDKMLSSMGTFKRFGKWKHKGYTPSDIRTKLQRIGGTSTRTFGRCTARTTTLSTRSRLNNDSKAKNLRIMFQVSEVEK</sequence>
<comment type="subcellular location">
    <subcellularLocation>
        <location evidence="1 5">Secreted</location>
    </subcellularLocation>
</comment>
<name>A0A9W6TVH2_9STRA</name>
<accession>A0A9W6TVH2</accession>
<dbReference type="EMBL" id="BSXW01000371">
    <property type="protein sequence ID" value="GMF20286.1"/>
    <property type="molecule type" value="Genomic_DNA"/>
</dbReference>
<keyword evidence="4 5" id="KW-0732">Signal</keyword>
<dbReference type="OrthoDB" id="128182at2759"/>
<evidence type="ECO:0000256" key="5">
    <source>
        <dbReference type="RuleBase" id="RU367124"/>
    </source>
</evidence>
<evidence type="ECO:0000256" key="2">
    <source>
        <dbReference type="ARBA" id="ARBA00010400"/>
    </source>
</evidence>
<keyword evidence="3 5" id="KW-0964">Secreted</keyword>
<dbReference type="GO" id="GO:0005576">
    <property type="term" value="C:extracellular region"/>
    <property type="evidence" value="ECO:0007669"/>
    <property type="project" value="UniProtKB-SubCell"/>
</dbReference>
<evidence type="ECO:0000256" key="1">
    <source>
        <dbReference type="ARBA" id="ARBA00004613"/>
    </source>
</evidence>
<proteinExistence type="inferred from homology"/>
<comment type="caution">
    <text evidence="6">The sequence shown here is derived from an EMBL/GenBank/DDBJ whole genome shotgun (WGS) entry which is preliminary data.</text>
</comment>
<comment type="function">
    <text evidence="5">Effector that suppresses plant defense responses during pathogen infection.</text>
</comment>
<dbReference type="Pfam" id="PF16810">
    <property type="entry name" value="RXLR"/>
    <property type="match status" value="1"/>
</dbReference>
<organism evidence="6 7">
    <name type="scientific">Phytophthora lilii</name>
    <dbReference type="NCBI Taxonomy" id="2077276"/>
    <lineage>
        <taxon>Eukaryota</taxon>
        <taxon>Sar</taxon>
        <taxon>Stramenopiles</taxon>
        <taxon>Oomycota</taxon>
        <taxon>Peronosporomycetes</taxon>
        <taxon>Peronosporales</taxon>
        <taxon>Peronosporaceae</taxon>
        <taxon>Phytophthora</taxon>
    </lineage>
</organism>
<protein>
    <recommendedName>
        <fullName evidence="5">RxLR effector protein</fullName>
    </recommendedName>
</protein>
<keyword evidence="7" id="KW-1185">Reference proteome</keyword>
<gene>
    <name evidence="6" type="ORF">Plil01_000787100</name>
</gene>
<comment type="domain">
    <text evidence="5">The RxLR-dEER motif acts to carry the protein into the host cell cytoplasm through binding to cell surface phosphatidylinositol-3-phosphate.</text>
</comment>
<dbReference type="AlphaFoldDB" id="A0A9W6TVH2"/>
<feature type="signal peptide" evidence="5">
    <location>
        <begin position="1"/>
        <end position="17"/>
    </location>
</feature>
<evidence type="ECO:0000256" key="4">
    <source>
        <dbReference type="ARBA" id="ARBA00022729"/>
    </source>
</evidence>
<evidence type="ECO:0000313" key="7">
    <source>
        <dbReference type="Proteomes" id="UP001165083"/>
    </source>
</evidence>
<evidence type="ECO:0000256" key="3">
    <source>
        <dbReference type="ARBA" id="ARBA00022525"/>
    </source>
</evidence>